<proteinExistence type="predicted"/>
<gene>
    <name evidence="2" type="ORF">CK203_010214</name>
</gene>
<feature type="transmembrane region" description="Helical" evidence="1">
    <location>
        <begin position="227"/>
        <end position="247"/>
    </location>
</feature>
<evidence type="ECO:0000256" key="1">
    <source>
        <dbReference type="SAM" id="Phobius"/>
    </source>
</evidence>
<dbReference type="EMBL" id="QGNW01000023">
    <property type="protein sequence ID" value="RVX13761.1"/>
    <property type="molecule type" value="Genomic_DNA"/>
</dbReference>
<evidence type="ECO:0000313" key="3">
    <source>
        <dbReference type="Proteomes" id="UP000288805"/>
    </source>
</evidence>
<keyword evidence="1" id="KW-0812">Transmembrane</keyword>
<name>A0A438JXS1_VITVI</name>
<dbReference type="PANTHER" id="PTHR46477">
    <property type="entry name" value="CYSTEINE/HISTIDINE-RICH C1 DOMAIN FAMILY PROTEIN"/>
    <property type="match status" value="1"/>
</dbReference>
<comment type="caution">
    <text evidence="2">The sequence shown here is derived from an EMBL/GenBank/DDBJ whole genome shotgun (WGS) entry which is preliminary data.</text>
</comment>
<dbReference type="InterPro" id="IPR046349">
    <property type="entry name" value="C1-like_sf"/>
</dbReference>
<evidence type="ECO:0000313" key="2">
    <source>
        <dbReference type="EMBL" id="RVX13761.1"/>
    </source>
</evidence>
<dbReference type="AlphaFoldDB" id="A0A438JXS1"/>
<accession>A0A438JXS1</accession>
<keyword evidence="1" id="KW-1133">Transmembrane helix</keyword>
<sequence>MATSMNLRKEEIYIDSHPGHGLLKLKPAEKSCYCGGCKEMVFFSQECYQCEHEDGHQKCDFHLHVECVPIASLWLTFISCDFTFQQDPRGRHMVCDACGNDVKGWFFQSSTPGESRHLHPCCAKLDFKRTVRNGSIELDLKEETSSVCLICRNEGHSKNFKSWVYVSRCRKYCYHVSCMKDNVEKGAKDEASNQQPSYETGTTSGVLVTGAQKQDVRPRRGETSLDLLEFTVDLVIFLISVIFGIPFPSVSKWIRKIW</sequence>
<keyword evidence="1" id="KW-0472">Membrane</keyword>
<dbReference type="Proteomes" id="UP000288805">
    <property type="component" value="Unassembled WGS sequence"/>
</dbReference>
<protein>
    <recommendedName>
        <fullName evidence="4">DC1 domain-containing protein</fullName>
    </recommendedName>
</protein>
<dbReference type="SUPFAM" id="SSF57889">
    <property type="entry name" value="Cysteine-rich domain"/>
    <property type="match status" value="1"/>
</dbReference>
<evidence type="ECO:0008006" key="4">
    <source>
        <dbReference type="Google" id="ProtNLM"/>
    </source>
</evidence>
<dbReference type="PANTHER" id="PTHR46477:SF15">
    <property type="entry name" value="CYSTEINE_HISTIDINE-RICH C1 DOMAIN PROTEIN"/>
    <property type="match status" value="1"/>
</dbReference>
<organism evidence="2 3">
    <name type="scientific">Vitis vinifera</name>
    <name type="common">Grape</name>
    <dbReference type="NCBI Taxonomy" id="29760"/>
    <lineage>
        <taxon>Eukaryota</taxon>
        <taxon>Viridiplantae</taxon>
        <taxon>Streptophyta</taxon>
        <taxon>Embryophyta</taxon>
        <taxon>Tracheophyta</taxon>
        <taxon>Spermatophyta</taxon>
        <taxon>Magnoliopsida</taxon>
        <taxon>eudicotyledons</taxon>
        <taxon>Gunneridae</taxon>
        <taxon>Pentapetalae</taxon>
        <taxon>rosids</taxon>
        <taxon>Vitales</taxon>
        <taxon>Vitaceae</taxon>
        <taxon>Viteae</taxon>
        <taxon>Vitis</taxon>
    </lineage>
</organism>
<reference evidence="2 3" key="1">
    <citation type="journal article" date="2018" name="PLoS Genet.">
        <title>Population sequencing reveals clonal diversity and ancestral inbreeding in the grapevine cultivar Chardonnay.</title>
        <authorList>
            <person name="Roach M.J."/>
            <person name="Johnson D.L."/>
            <person name="Bohlmann J."/>
            <person name="van Vuuren H.J."/>
            <person name="Jones S.J."/>
            <person name="Pretorius I.S."/>
            <person name="Schmidt S.A."/>
            <person name="Borneman A.R."/>
        </authorList>
    </citation>
    <scope>NUCLEOTIDE SEQUENCE [LARGE SCALE GENOMIC DNA]</scope>
    <source>
        <strain evidence="3">cv. Chardonnay</strain>
        <tissue evidence="2">Leaf</tissue>
    </source>
</reference>